<dbReference type="Proteomes" id="UP001210865">
    <property type="component" value="Chromosome"/>
</dbReference>
<evidence type="ECO:0000259" key="3">
    <source>
        <dbReference type="Pfam" id="PF05426"/>
    </source>
</evidence>
<dbReference type="Pfam" id="PF05426">
    <property type="entry name" value="Alginate_lyase"/>
    <property type="match status" value="1"/>
</dbReference>
<dbReference type="EMBL" id="CP115174">
    <property type="protein sequence ID" value="WBO21776.1"/>
    <property type="molecule type" value="Genomic_DNA"/>
</dbReference>
<organism evidence="4 5">
    <name type="scientific">Sphingomonas abietis</name>
    <dbReference type="NCBI Taxonomy" id="3012344"/>
    <lineage>
        <taxon>Bacteria</taxon>
        <taxon>Pseudomonadati</taxon>
        <taxon>Pseudomonadota</taxon>
        <taxon>Alphaproteobacteria</taxon>
        <taxon>Sphingomonadales</taxon>
        <taxon>Sphingomonadaceae</taxon>
        <taxon>Sphingomonas</taxon>
    </lineage>
</organism>
<keyword evidence="1" id="KW-0732">Signal</keyword>
<feature type="domain" description="Alginate lyase" evidence="3">
    <location>
        <begin position="33"/>
        <end position="311"/>
    </location>
</feature>
<evidence type="ECO:0000256" key="2">
    <source>
        <dbReference type="ARBA" id="ARBA00023239"/>
    </source>
</evidence>
<protein>
    <submittedName>
        <fullName evidence="4">Alginate lyase family protein</fullName>
    </submittedName>
</protein>
<evidence type="ECO:0000313" key="4">
    <source>
        <dbReference type="EMBL" id="WBO21776.1"/>
    </source>
</evidence>
<dbReference type="InterPro" id="IPR008397">
    <property type="entry name" value="Alginate_lyase_dom"/>
</dbReference>
<dbReference type="RefSeq" id="WP_270076424.1">
    <property type="nucleotide sequence ID" value="NZ_CP115174.1"/>
</dbReference>
<gene>
    <name evidence="4" type="ORF">PBT88_16630</name>
</gene>
<dbReference type="GO" id="GO:0016829">
    <property type="term" value="F:lyase activity"/>
    <property type="evidence" value="ECO:0007669"/>
    <property type="project" value="UniProtKB-KW"/>
</dbReference>
<evidence type="ECO:0000256" key="1">
    <source>
        <dbReference type="ARBA" id="ARBA00022729"/>
    </source>
</evidence>
<dbReference type="Gene3D" id="1.50.10.100">
    <property type="entry name" value="Chondroitin AC/alginate lyase"/>
    <property type="match status" value="1"/>
</dbReference>
<sequence>MKEAAFRDGDAGTAYRGLLARADAALDRPPPSVVEKGSVPPSGDLHDYMSIAPYWWPNPAVPGGRPYVRKDGSVNPERATADYDLSSLSRMSADVETLALAYYFSEDSRYARHAASLLRTWFVDPETRMKPNVEFGQAVLGRANGRPEGIIETTRLMPVVEAIGLLGPSGEIDAGMQADLERWFGAYVDWLQTSPRGKREGAKDNNHALWYDAQVMQFALFARQPDRARRIAAAFPKRRMLAQFTRWGGLPKELSREQPFHYSIFALQAAYDVADLGRCVGVRLWNKRVDGRSLRRTTNFLIEAGRSQQPWPYNGTASRTDELEELSRRARDAWGSRYVASPEAELRYFLKARSSASG</sequence>
<keyword evidence="5" id="KW-1185">Reference proteome</keyword>
<accession>A0ABY7NJS2</accession>
<name>A0ABY7NJS2_9SPHN</name>
<dbReference type="InterPro" id="IPR008929">
    <property type="entry name" value="Chondroitin_lyas"/>
</dbReference>
<dbReference type="SUPFAM" id="SSF48230">
    <property type="entry name" value="Chondroitin AC/alginate lyase"/>
    <property type="match status" value="1"/>
</dbReference>
<proteinExistence type="predicted"/>
<keyword evidence="2 4" id="KW-0456">Lyase</keyword>
<reference evidence="4 5" key="1">
    <citation type="submission" date="2022-12" db="EMBL/GenBank/DDBJ databases">
        <title>Sphingomonas abieness sp. nov., an endophytic bacterium isolated from Abies koreana.</title>
        <authorList>
            <person name="Jiang L."/>
            <person name="Lee J."/>
        </authorList>
    </citation>
    <scope>NUCLEOTIDE SEQUENCE [LARGE SCALE GENOMIC DNA]</scope>
    <source>
        <strain evidence="5">PAMB 00755</strain>
    </source>
</reference>
<evidence type="ECO:0000313" key="5">
    <source>
        <dbReference type="Proteomes" id="UP001210865"/>
    </source>
</evidence>